<organism evidence="1 2">
    <name type="scientific">Sphaerisporangium krabiense</name>
    <dbReference type="NCBI Taxonomy" id="763782"/>
    <lineage>
        <taxon>Bacteria</taxon>
        <taxon>Bacillati</taxon>
        <taxon>Actinomycetota</taxon>
        <taxon>Actinomycetes</taxon>
        <taxon>Streptosporangiales</taxon>
        <taxon>Streptosporangiaceae</taxon>
        <taxon>Sphaerisporangium</taxon>
    </lineage>
</organism>
<proteinExistence type="predicted"/>
<dbReference type="RefSeq" id="WP_184614351.1">
    <property type="nucleotide sequence ID" value="NZ_BOOS01000074.1"/>
</dbReference>
<protein>
    <submittedName>
        <fullName evidence="1">Uncharacterized protein</fullName>
    </submittedName>
</protein>
<gene>
    <name evidence="1" type="ORF">BJ981_005030</name>
</gene>
<reference evidence="1 2" key="1">
    <citation type="submission" date="2020-08" db="EMBL/GenBank/DDBJ databases">
        <title>Sequencing the genomes of 1000 actinobacteria strains.</title>
        <authorList>
            <person name="Klenk H.-P."/>
        </authorList>
    </citation>
    <scope>NUCLEOTIDE SEQUENCE [LARGE SCALE GENOMIC DNA]</scope>
    <source>
        <strain evidence="1 2">DSM 45790</strain>
    </source>
</reference>
<name>A0A7W9DS99_9ACTN</name>
<evidence type="ECO:0000313" key="1">
    <source>
        <dbReference type="EMBL" id="MBB5629331.1"/>
    </source>
</evidence>
<dbReference type="Proteomes" id="UP000588112">
    <property type="component" value="Unassembled WGS sequence"/>
</dbReference>
<sequence>MEWDWSTVQAWGGSVEDIPRTLGALLSGDESARDSAFNMLYSQVASSGDLVSAAAPVVDHILGDLARRRSLSAEAWLLLNVIFSGGSYGRRVTVDGADVELEEYCRGRIIESLPLIGAVTPGLQDKQFEYLMILLSKVGEFSVDVIPIIEREVAASSGERLTHAEDALEVALEMAAEAGLLD</sequence>
<dbReference type="AlphaFoldDB" id="A0A7W9DS99"/>
<dbReference type="EMBL" id="JACHBR010000001">
    <property type="protein sequence ID" value="MBB5629331.1"/>
    <property type="molecule type" value="Genomic_DNA"/>
</dbReference>
<comment type="caution">
    <text evidence="1">The sequence shown here is derived from an EMBL/GenBank/DDBJ whole genome shotgun (WGS) entry which is preliminary data.</text>
</comment>
<evidence type="ECO:0000313" key="2">
    <source>
        <dbReference type="Proteomes" id="UP000588112"/>
    </source>
</evidence>
<accession>A0A7W9DS99</accession>
<keyword evidence="2" id="KW-1185">Reference proteome</keyword>